<dbReference type="EMBL" id="BARS01011811">
    <property type="protein sequence ID" value="GAF93975.1"/>
    <property type="molecule type" value="Genomic_DNA"/>
</dbReference>
<protein>
    <submittedName>
        <fullName evidence="1">Uncharacterized protein</fullName>
    </submittedName>
</protein>
<feature type="non-terminal residue" evidence="1">
    <location>
        <position position="1"/>
    </location>
</feature>
<sequence>LEFALTRGGDEIEGLLMLYATNLSRLETLRDVDQLQLLDFAKFLKYKEGQKHVFLFYQREFIPRLDPRVFANVLGKYEDRPHIQHGFSDASGLFRRDISFDVDLIKRAYADSSVHIHFLFISTPAEQIYGIRMKEQSEDIYQSFKEMARATGGFFDSSANPAYLFQNALQASENYYLIYYSPKNYQQDGKFKAIKVRVKNKDYKITHRLGYFAN</sequence>
<comment type="caution">
    <text evidence="1">The sequence shown here is derived from an EMBL/GenBank/DDBJ whole genome shotgun (WGS) entry which is preliminary data.</text>
</comment>
<dbReference type="AlphaFoldDB" id="X0V022"/>
<evidence type="ECO:0000313" key="1">
    <source>
        <dbReference type="EMBL" id="GAF93975.1"/>
    </source>
</evidence>
<reference evidence="1" key="1">
    <citation type="journal article" date="2014" name="Front. Microbiol.">
        <title>High frequency of phylogenetically diverse reductive dehalogenase-homologous genes in deep subseafloor sedimentary metagenomes.</title>
        <authorList>
            <person name="Kawai M."/>
            <person name="Futagami T."/>
            <person name="Toyoda A."/>
            <person name="Takaki Y."/>
            <person name="Nishi S."/>
            <person name="Hori S."/>
            <person name="Arai W."/>
            <person name="Tsubouchi T."/>
            <person name="Morono Y."/>
            <person name="Uchiyama I."/>
            <person name="Ito T."/>
            <person name="Fujiyama A."/>
            <person name="Inagaki F."/>
            <person name="Takami H."/>
        </authorList>
    </citation>
    <scope>NUCLEOTIDE SEQUENCE</scope>
    <source>
        <strain evidence="1">Expedition CK06-06</strain>
    </source>
</reference>
<name>X0V022_9ZZZZ</name>
<organism evidence="1">
    <name type="scientific">marine sediment metagenome</name>
    <dbReference type="NCBI Taxonomy" id="412755"/>
    <lineage>
        <taxon>unclassified sequences</taxon>
        <taxon>metagenomes</taxon>
        <taxon>ecological metagenomes</taxon>
    </lineage>
</organism>
<proteinExistence type="predicted"/>
<gene>
    <name evidence="1" type="ORF">S01H1_21328</name>
</gene>
<accession>X0V022</accession>